<protein>
    <submittedName>
        <fullName evidence="4">DUF4352 domain-containing protein</fullName>
    </submittedName>
</protein>
<evidence type="ECO:0000313" key="4">
    <source>
        <dbReference type="EMBL" id="MCQ4615063.1"/>
    </source>
</evidence>
<evidence type="ECO:0000313" key="5">
    <source>
        <dbReference type="Proteomes" id="UP001205080"/>
    </source>
</evidence>
<reference evidence="4 5" key="1">
    <citation type="submission" date="2021-04" db="EMBL/GenBank/DDBJ databases">
        <title>Corynebacterium genitalium sp. nov. and Corynebacterium genitalium sp. nov., two new species of the genus Corynebacterium.</title>
        <authorList>
            <person name="Jaen-Luchoro D."/>
            <person name="Pinyeiro-Iglesias B."/>
            <person name="Al-Shaer S."/>
            <person name="Karlsson R."/>
            <person name="Gonzales-Siles L."/>
            <person name="Cardew S."/>
            <person name="Jensie-Markopolous S."/>
            <person name="Ohlen M."/>
            <person name="Inganas E."/>
            <person name="Moore E.R.B."/>
        </authorList>
    </citation>
    <scope>NUCLEOTIDE SEQUENCE [LARGE SCALE GENOMIC DNA]</scope>
    <source>
        <strain evidence="4 5">CCUG 55013</strain>
    </source>
</reference>
<gene>
    <name evidence="4" type="ORF">KBX22_10045</name>
</gene>
<evidence type="ECO:0000256" key="1">
    <source>
        <dbReference type="ARBA" id="ARBA00022729"/>
    </source>
</evidence>
<feature type="transmembrane region" description="Helical" evidence="3">
    <location>
        <begin position="32"/>
        <end position="55"/>
    </location>
</feature>
<keyword evidence="1" id="KW-0732">Signal</keyword>
<feature type="transmembrane region" description="Helical" evidence="3">
    <location>
        <begin position="6"/>
        <end position="25"/>
    </location>
</feature>
<dbReference type="RefSeq" id="WP_256001369.1">
    <property type="nucleotide sequence ID" value="NZ_JAGPYW010000016.1"/>
</dbReference>
<comment type="caution">
    <text evidence="4">The sequence shown here is derived from an EMBL/GenBank/DDBJ whole genome shotgun (WGS) entry which is preliminary data.</text>
</comment>
<proteinExistence type="predicted"/>
<dbReference type="Gene3D" id="2.60.40.1240">
    <property type="match status" value="1"/>
</dbReference>
<accession>A0ABD4TRV3</accession>
<keyword evidence="3" id="KW-0812">Transmembrane</keyword>
<feature type="region of interest" description="Disordered" evidence="2">
    <location>
        <begin position="65"/>
        <end position="98"/>
    </location>
</feature>
<evidence type="ECO:0000256" key="2">
    <source>
        <dbReference type="SAM" id="MobiDB-lite"/>
    </source>
</evidence>
<keyword evidence="3" id="KW-1133">Transmembrane helix</keyword>
<dbReference type="Proteomes" id="UP001205080">
    <property type="component" value="Unassembled WGS sequence"/>
</dbReference>
<dbReference type="AlphaFoldDB" id="A0ABD4TRV3"/>
<sequence>MKGALFAGWILLPIAFILGIVSLFMKNKKKGMGIAAIVISVVGAVVAPVMFLAYVTDAADEALNAPPAQTGPDGETIANDGKDAQGTSRDNPLPVGSSVESKEWSYKINSVELNGTDAVMAENPFNDAPADGQQYILINVTATYTGNDPEGSIPLGTVAYVSADGNTFSSHDNLAVAPDDFDQLGTLYEGASTTGNIAIAVPSEGIEKGVLAVSPDMFSGKSFVAVQ</sequence>
<dbReference type="InterPro" id="IPR029050">
    <property type="entry name" value="Immunoprotect_excell_Ig-like"/>
</dbReference>
<evidence type="ECO:0000256" key="3">
    <source>
        <dbReference type="SAM" id="Phobius"/>
    </source>
</evidence>
<dbReference type="EMBL" id="JAGPYW010000016">
    <property type="protein sequence ID" value="MCQ4615063.1"/>
    <property type="molecule type" value="Genomic_DNA"/>
</dbReference>
<name>A0ABD4TRV3_9CORY</name>
<keyword evidence="3" id="KW-0472">Membrane</keyword>
<organism evidence="4 5">
    <name type="scientific">Corynebacterium pseudogenitalium</name>
    <dbReference type="NCBI Taxonomy" id="38303"/>
    <lineage>
        <taxon>Bacteria</taxon>
        <taxon>Bacillati</taxon>
        <taxon>Actinomycetota</taxon>
        <taxon>Actinomycetes</taxon>
        <taxon>Mycobacteriales</taxon>
        <taxon>Corynebacteriaceae</taxon>
        <taxon>Corynebacterium</taxon>
    </lineage>
</organism>